<feature type="signal peptide" evidence="7">
    <location>
        <begin position="1"/>
        <end position="24"/>
    </location>
</feature>
<dbReference type="NCBIfam" id="TIGR03144">
    <property type="entry name" value="cytochr_II_ccsB"/>
    <property type="match status" value="1"/>
</dbReference>
<evidence type="ECO:0000256" key="1">
    <source>
        <dbReference type="ARBA" id="ARBA00004141"/>
    </source>
</evidence>
<evidence type="ECO:0000313" key="10">
    <source>
        <dbReference type="Proteomes" id="UP000624325"/>
    </source>
</evidence>
<evidence type="ECO:0000256" key="5">
    <source>
        <dbReference type="ARBA" id="ARBA00023136"/>
    </source>
</evidence>
<dbReference type="Pfam" id="PF01578">
    <property type="entry name" value="Cytochrom_C_asm"/>
    <property type="match status" value="1"/>
</dbReference>
<keyword evidence="10" id="KW-1185">Reference proteome</keyword>
<accession>A0ABQ4BVK7</accession>
<keyword evidence="7" id="KW-0732">Signal</keyword>
<comment type="caution">
    <text evidence="9">The sequence shown here is derived from an EMBL/GenBank/DDBJ whole genome shotgun (WGS) entry which is preliminary data.</text>
</comment>
<feature type="transmembrane region" description="Helical" evidence="6">
    <location>
        <begin position="99"/>
        <end position="120"/>
    </location>
</feature>
<sequence length="283" mass="30342">MAATSDQLLILTLLLYLVALVSHAASQAMTDRAPVIVGAAGLWSTGAAVVAQAGCLVTRGLAAERVPWGNMYEFIVALTLAGVAAWLVAALRDPSWRPLGLYVCVAALLLLGFAALRLYAPAGPLVPALNSVWLKIHVSAAAIASGVFMVGFSTAVAYLIRVRAKSTPDGFAATLATWLPAAPVLERLTYRLHAFGFPVWTFAVVAGAIWAEASWGRYWGWDPKETWAFISWVVYAGYLHARATPSVRRPLTAWLVVVGWLTMMFNLFAVNLLISGLHSYAGT</sequence>
<feature type="domain" description="Cytochrome c assembly protein" evidence="8">
    <location>
        <begin position="68"/>
        <end position="278"/>
    </location>
</feature>
<dbReference type="EMBL" id="BONC01000003">
    <property type="protein sequence ID" value="GIF54574.1"/>
    <property type="molecule type" value="Genomic_DNA"/>
</dbReference>
<dbReference type="PANTHER" id="PTHR30071:SF1">
    <property type="entry name" value="CYTOCHROME B_B6 PROTEIN-RELATED"/>
    <property type="match status" value="1"/>
</dbReference>
<feature type="transmembrane region" description="Helical" evidence="6">
    <location>
        <begin position="74"/>
        <end position="92"/>
    </location>
</feature>
<keyword evidence="2 6" id="KW-0812">Transmembrane</keyword>
<dbReference type="PANTHER" id="PTHR30071">
    <property type="entry name" value="HEME EXPORTER PROTEIN C"/>
    <property type="match status" value="1"/>
</dbReference>
<evidence type="ECO:0000313" key="9">
    <source>
        <dbReference type="EMBL" id="GIF54574.1"/>
    </source>
</evidence>
<keyword evidence="3" id="KW-0201">Cytochrome c-type biogenesis</keyword>
<dbReference type="InterPro" id="IPR045062">
    <property type="entry name" value="Cyt_c_biogenesis_CcsA/CcmC"/>
</dbReference>
<evidence type="ECO:0000256" key="2">
    <source>
        <dbReference type="ARBA" id="ARBA00022692"/>
    </source>
</evidence>
<feature type="transmembrane region" description="Helical" evidence="6">
    <location>
        <begin position="140"/>
        <end position="160"/>
    </location>
</feature>
<proteinExistence type="predicted"/>
<evidence type="ECO:0000256" key="6">
    <source>
        <dbReference type="SAM" id="Phobius"/>
    </source>
</evidence>
<comment type="subcellular location">
    <subcellularLocation>
        <location evidence="1">Membrane</location>
        <topology evidence="1">Multi-pass membrane protein</topology>
    </subcellularLocation>
</comment>
<dbReference type="InterPro" id="IPR002541">
    <property type="entry name" value="Cyt_c_assembly"/>
</dbReference>
<dbReference type="Proteomes" id="UP000624325">
    <property type="component" value="Unassembled WGS sequence"/>
</dbReference>
<protein>
    <submittedName>
        <fullName evidence="9">C-type cytochrome biogenesis protein CcsB</fullName>
    </submittedName>
</protein>
<feature type="transmembrane region" description="Helical" evidence="6">
    <location>
        <begin position="253"/>
        <end position="274"/>
    </location>
</feature>
<dbReference type="InterPro" id="IPR017562">
    <property type="entry name" value="Cyt_c_biogenesis_CcsA"/>
</dbReference>
<evidence type="ECO:0000256" key="7">
    <source>
        <dbReference type="SAM" id="SignalP"/>
    </source>
</evidence>
<feature type="chain" id="PRO_5045241706" evidence="7">
    <location>
        <begin position="25"/>
        <end position="283"/>
    </location>
</feature>
<keyword evidence="5 6" id="KW-0472">Membrane</keyword>
<evidence type="ECO:0000259" key="8">
    <source>
        <dbReference type="Pfam" id="PF01578"/>
    </source>
</evidence>
<reference evidence="9 10" key="1">
    <citation type="submission" date="2021-01" db="EMBL/GenBank/DDBJ databases">
        <title>Whole genome shotgun sequence of Asanoa iriomotensis NBRC 100142.</title>
        <authorList>
            <person name="Komaki H."/>
            <person name="Tamura T."/>
        </authorList>
    </citation>
    <scope>NUCLEOTIDE SEQUENCE [LARGE SCALE GENOMIC DNA]</scope>
    <source>
        <strain evidence="9 10">NBRC 100142</strain>
    </source>
</reference>
<evidence type="ECO:0000256" key="4">
    <source>
        <dbReference type="ARBA" id="ARBA00022989"/>
    </source>
</evidence>
<evidence type="ECO:0000256" key="3">
    <source>
        <dbReference type="ARBA" id="ARBA00022748"/>
    </source>
</evidence>
<name>A0ABQ4BVK7_9ACTN</name>
<feature type="transmembrane region" description="Helical" evidence="6">
    <location>
        <begin position="226"/>
        <end position="241"/>
    </location>
</feature>
<organism evidence="9 10">
    <name type="scientific">Asanoa iriomotensis</name>
    <dbReference type="NCBI Taxonomy" id="234613"/>
    <lineage>
        <taxon>Bacteria</taxon>
        <taxon>Bacillati</taxon>
        <taxon>Actinomycetota</taxon>
        <taxon>Actinomycetes</taxon>
        <taxon>Micromonosporales</taxon>
        <taxon>Micromonosporaceae</taxon>
        <taxon>Asanoa</taxon>
    </lineage>
</organism>
<dbReference type="RefSeq" id="WP_203700285.1">
    <property type="nucleotide sequence ID" value="NZ_BAAALU010000014.1"/>
</dbReference>
<keyword evidence="4 6" id="KW-1133">Transmembrane helix</keyword>
<gene>
    <name evidence="9" type="primary">ccsA</name>
    <name evidence="9" type="ORF">Air01nite_06690</name>
</gene>
<feature type="transmembrane region" description="Helical" evidence="6">
    <location>
        <begin position="192"/>
        <end position="211"/>
    </location>
</feature>